<dbReference type="STRING" id="471821.TGRD_398"/>
<accession>A0A1C9ZY92</accession>
<dbReference type="PATRIC" id="fig|471821.5.peg.646"/>
<dbReference type="KEGG" id="eti:RSTT_461"/>
<evidence type="ECO:0000256" key="1">
    <source>
        <dbReference type="ARBA" id="ARBA00010835"/>
    </source>
</evidence>
<feature type="domain" description="Prokaryotic-type class I peptide chain release factors" evidence="3">
    <location>
        <begin position="21"/>
        <end position="114"/>
    </location>
</feature>
<comment type="similarity">
    <text evidence="1">Belongs to the prokaryotic/mitochondrial release factor family.</text>
</comment>
<dbReference type="HOGENOM" id="CLU_089470_4_3_0"/>
<dbReference type="Pfam" id="PF00472">
    <property type="entry name" value="RF-1"/>
    <property type="match status" value="1"/>
</dbReference>
<keyword evidence="2" id="KW-0809">Transit peptide</keyword>
<dbReference type="AlphaFoldDB" id="B1H049"/>
<keyword evidence="5" id="KW-1185">Reference proteome</keyword>
<organism evidence="4 5">
    <name type="scientific">Endomicrobium trichonymphae</name>
    <dbReference type="NCBI Taxonomy" id="1408204"/>
    <lineage>
        <taxon>Bacteria</taxon>
        <taxon>Pseudomonadati</taxon>
        <taxon>Elusimicrobiota</taxon>
        <taxon>Endomicrobiia</taxon>
        <taxon>Endomicrobiales</taxon>
        <taxon>Endomicrobiaceae</taxon>
        <taxon>Candidatus Endomicrobiellum</taxon>
    </lineage>
</organism>
<protein>
    <submittedName>
        <fullName evidence="4">Peptidyl-tRNA hydrolase-like protein</fullName>
    </submittedName>
</protein>
<dbReference type="InterPro" id="IPR052405">
    <property type="entry name" value="Mito_Transl_Release_Factor"/>
</dbReference>
<dbReference type="OrthoDB" id="9815709at2"/>
<dbReference type="Gene3D" id="3.30.160.20">
    <property type="match status" value="1"/>
</dbReference>
<evidence type="ECO:0000256" key="2">
    <source>
        <dbReference type="ARBA" id="ARBA00022946"/>
    </source>
</evidence>
<evidence type="ECO:0000313" key="5">
    <source>
        <dbReference type="Proteomes" id="UP000001691"/>
    </source>
</evidence>
<dbReference type="GO" id="GO:0003747">
    <property type="term" value="F:translation release factor activity"/>
    <property type="evidence" value="ECO:0007669"/>
    <property type="project" value="InterPro"/>
</dbReference>
<dbReference type="EMBL" id="AP009510">
    <property type="protein sequence ID" value="BAG13881.1"/>
    <property type="molecule type" value="Genomic_DNA"/>
</dbReference>
<dbReference type="PANTHER" id="PTHR46203">
    <property type="entry name" value="PROBABLE PEPTIDE CHAIN RELEASE FACTOR C12ORF65"/>
    <property type="match status" value="1"/>
</dbReference>
<evidence type="ECO:0000313" key="4">
    <source>
        <dbReference type="EMBL" id="BAG13881.1"/>
    </source>
</evidence>
<dbReference type="InterPro" id="IPR045853">
    <property type="entry name" value="Pep_chain_release_fac_I_sf"/>
</dbReference>
<gene>
    <name evidence="4" type="ordered locus">TGRD_395</name>
</gene>
<dbReference type="SUPFAM" id="SSF75620">
    <property type="entry name" value="Release factor"/>
    <property type="match status" value="1"/>
</dbReference>
<dbReference type="PANTHER" id="PTHR46203:SF1">
    <property type="entry name" value="MITOCHONDRIAL TRANSLATION RELEASE FACTOR IN RESCUE"/>
    <property type="match status" value="1"/>
</dbReference>
<dbReference type="GO" id="GO:0016787">
    <property type="term" value="F:hydrolase activity"/>
    <property type="evidence" value="ECO:0007669"/>
    <property type="project" value="UniProtKB-KW"/>
</dbReference>
<reference evidence="5" key="1">
    <citation type="journal article" date="2008" name="Proc. Natl. Acad. Sci. U.S.A.">
        <title>Complete genome of the uncultured termite group 1 bacteria in a single host protist cell.</title>
        <authorList>
            <person name="Hongoh Y."/>
            <person name="Sharma V.K."/>
            <person name="Prakash T."/>
            <person name="Noda S."/>
            <person name="Taylor T.D."/>
            <person name="Kudo T."/>
            <person name="Sakaki Y."/>
            <person name="Toyoda A."/>
            <person name="Hattori M."/>
            <person name="Ohkuma M."/>
        </authorList>
    </citation>
    <scope>NUCLEOTIDE SEQUENCE [LARGE SCALE GENOMIC DNA]</scope>
    <source>
        <strain evidence="5">Rs-D17 genomovar Ri2008</strain>
    </source>
</reference>
<name>B1H049_ENDTX</name>
<dbReference type="Proteomes" id="UP000001691">
    <property type="component" value="Chromosome"/>
</dbReference>
<accession>B1H049</accession>
<dbReference type="KEGG" id="rsd:TGRD_395"/>
<dbReference type="InterPro" id="IPR000352">
    <property type="entry name" value="Pep_chain_release_fac_I"/>
</dbReference>
<proteinExistence type="inferred from homology"/>
<evidence type="ECO:0000259" key="3">
    <source>
        <dbReference type="Pfam" id="PF00472"/>
    </source>
</evidence>
<dbReference type="RefSeq" id="WP_015423407.1">
    <property type="nucleotide sequence ID" value="NC_020419.1"/>
</dbReference>
<sequence>MTDFGVSPKKQEELDKKFEKCKVQESDIEEKFIRSSGKGGQNVNKVSTTVYLKHYPTGIEVKCRRERIQGLNRFFARRLLAEKIEEKVLGRISEKRQKIERIRRQKRKRSKRAKEKMLEGRKMCLAKKEMQGKIIY</sequence>